<evidence type="ECO:0000256" key="2">
    <source>
        <dbReference type="ARBA" id="ARBA00023002"/>
    </source>
</evidence>
<comment type="pathway">
    <text evidence="4">Amino-acid biosynthesis.</text>
</comment>
<dbReference type="SUPFAM" id="SSF46548">
    <property type="entry name" value="alpha-helical ferredoxin"/>
    <property type="match status" value="1"/>
</dbReference>
<dbReference type="InterPro" id="IPR006005">
    <property type="entry name" value="Glut_synth_ssu1"/>
</dbReference>
<evidence type="ECO:0000256" key="1">
    <source>
        <dbReference type="ARBA" id="ARBA00022605"/>
    </source>
</evidence>
<organism evidence="7 8">
    <name type="scientific">Rhipicephalus sanguineus</name>
    <name type="common">Brown dog tick</name>
    <name type="synonym">Ixodes sanguineus</name>
    <dbReference type="NCBI Taxonomy" id="34632"/>
    <lineage>
        <taxon>Eukaryota</taxon>
        <taxon>Metazoa</taxon>
        <taxon>Ecdysozoa</taxon>
        <taxon>Arthropoda</taxon>
        <taxon>Chelicerata</taxon>
        <taxon>Arachnida</taxon>
        <taxon>Acari</taxon>
        <taxon>Parasitiformes</taxon>
        <taxon>Ixodida</taxon>
        <taxon>Ixodoidea</taxon>
        <taxon>Ixodidae</taxon>
        <taxon>Rhipicephalinae</taxon>
        <taxon>Rhipicephalus</taxon>
        <taxon>Rhipicephalus</taxon>
    </lineage>
</organism>
<dbReference type="Pfam" id="PF14691">
    <property type="entry name" value="Fer4_20"/>
    <property type="match status" value="1"/>
</dbReference>
<dbReference type="FunFam" id="3.50.50.60:FF:000022">
    <property type="entry name" value="Glutamate synthase [NADH], amyloplastic"/>
    <property type="match status" value="1"/>
</dbReference>
<evidence type="ECO:0000313" key="7">
    <source>
        <dbReference type="EMBL" id="KAH7947523.1"/>
    </source>
</evidence>
<dbReference type="Gene3D" id="1.10.1060.10">
    <property type="entry name" value="Alpha-helical ferredoxin"/>
    <property type="match status" value="1"/>
</dbReference>
<dbReference type="InterPro" id="IPR028261">
    <property type="entry name" value="DPD_II"/>
</dbReference>
<dbReference type="VEuPathDB" id="VectorBase:RSAN_028393"/>
<evidence type="ECO:0000259" key="5">
    <source>
        <dbReference type="Pfam" id="PF07992"/>
    </source>
</evidence>
<dbReference type="InterPro" id="IPR051394">
    <property type="entry name" value="Glutamate_Synthase"/>
</dbReference>
<reference evidence="7" key="2">
    <citation type="submission" date="2021-09" db="EMBL/GenBank/DDBJ databases">
        <authorList>
            <person name="Jia N."/>
            <person name="Wang J."/>
            <person name="Shi W."/>
            <person name="Du L."/>
            <person name="Sun Y."/>
            <person name="Zhan W."/>
            <person name="Jiang J."/>
            <person name="Wang Q."/>
            <person name="Zhang B."/>
            <person name="Ji P."/>
            <person name="Sakyi L.B."/>
            <person name="Cui X."/>
            <person name="Yuan T."/>
            <person name="Jiang B."/>
            <person name="Yang W."/>
            <person name="Lam T.T.-Y."/>
            <person name="Chang Q."/>
            <person name="Ding S."/>
            <person name="Wang X."/>
            <person name="Zhu J."/>
            <person name="Ruan X."/>
            <person name="Zhao L."/>
            <person name="Wei J."/>
            <person name="Que T."/>
            <person name="Du C."/>
            <person name="Cheng J."/>
            <person name="Dai P."/>
            <person name="Han X."/>
            <person name="Huang E."/>
            <person name="Gao Y."/>
            <person name="Liu J."/>
            <person name="Shao H."/>
            <person name="Ye R."/>
            <person name="Li L."/>
            <person name="Wei W."/>
            <person name="Wang X."/>
            <person name="Wang C."/>
            <person name="Huo Q."/>
            <person name="Li W."/>
            <person name="Guo W."/>
            <person name="Chen H."/>
            <person name="Chen S."/>
            <person name="Zhou L."/>
            <person name="Zhou L."/>
            <person name="Ni X."/>
            <person name="Tian J."/>
            <person name="Zhou Y."/>
            <person name="Sheng Y."/>
            <person name="Liu T."/>
            <person name="Pan Y."/>
            <person name="Xia L."/>
            <person name="Li J."/>
            <person name="Zhao F."/>
            <person name="Cao W."/>
        </authorList>
    </citation>
    <scope>NUCLEOTIDE SEQUENCE</scope>
    <source>
        <strain evidence="7">Rsan-2018</strain>
        <tissue evidence="7">Larvae</tissue>
    </source>
</reference>
<dbReference type="AlphaFoldDB" id="A0A9D4PM33"/>
<sequence length="527" mass="57810">MAEAWRQLRPLAIANCFARAGFSRVPELIKDIGTEFSGCDELCNEVRKATGCVSNTEDGEIAFEEYALYEADLPVTGMLLDTDIVEMAVNEADDHADEEEPREQDWKEALAQLLQTNNFPEFTGRVCPAPCEGACVLGINEPAVTIKNIECAIIDHAFEQGWIHADPPSQRTGKKVAIVGSGPAGLAAAAQLNKAGHLVTVFERNDRVGGLLQYGIPTMKLGKDVVKRRVDLMTEEGITFKTSTDVGKDVASGDLLSQFDALLLTTGSTWPRDLPIPGRHLEGIHFAMSFLETWQKKQMGNDIDHLPLSARNKDVIVIGGGDTGVDCIATSLRQGARSIVTFEILPQPPPQRGEGNPWPQWPRIMRVDYGHEEVRLKYGQDPRHYSILSKEFLDNGQGHVSGIRTVQVKWTKDATGRWNMEELPDTSKADLVLLAMGFLGPEKYLIDELSLEQDPRCNIRTTANSYHTSVPRVYAAGDCRRGQSLVVHAINEGRQAARQIDLDLAGKSLLAGPGGIIPFTYELAVGS</sequence>
<evidence type="ECO:0000256" key="3">
    <source>
        <dbReference type="ARBA" id="ARBA00023164"/>
    </source>
</evidence>
<evidence type="ECO:0008006" key="9">
    <source>
        <dbReference type="Google" id="ProtNLM"/>
    </source>
</evidence>
<dbReference type="InterPro" id="IPR023753">
    <property type="entry name" value="FAD/NAD-binding_dom"/>
</dbReference>
<proteinExistence type="predicted"/>
<dbReference type="SUPFAM" id="SSF51971">
    <property type="entry name" value="Nucleotide-binding domain"/>
    <property type="match status" value="1"/>
</dbReference>
<evidence type="ECO:0000313" key="8">
    <source>
        <dbReference type="Proteomes" id="UP000821837"/>
    </source>
</evidence>
<dbReference type="PANTHER" id="PTHR43100:SF1">
    <property type="entry name" value="GLUTAMATE SYNTHASE [NADPH] SMALL CHAIN"/>
    <property type="match status" value="1"/>
</dbReference>
<dbReference type="InterPro" id="IPR036188">
    <property type="entry name" value="FAD/NAD-bd_sf"/>
</dbReference>
<accession>A0A9D4PM33</accession>
<name>A0A9D4PM33_RHISA</name>
<feature type="domain" description="FAD/NAD(P)-binding" evidence="5">
    <location>
        <begin position="174"/>
        <end position="493"/>
    </location>
</feature>
<keyword evidence="3" id="KW-0314">Glutamate biosynthesis</keyword>
<reference evidence="7" key="1">
    <citation type="journal article" date="2020" name="Cell">
        <title>Large-Scale Comparative Analyses of Tick Genomes Elucidate Their Genetic Diversity and Vector Capacities.</title>
        <authorList>
            <consortium name="Tick Genome and Microbiome Consortium (TIGMIC)"/>
            <person name="Jia N."/>
            <person name="Wang J."/>
            <person name="Shi W."/>
            <person name="Du L."/>
            <person name="Sun Y."/>
            <person name="Zhan W."/>
            <person name="Jiang J.F."/>
            <person name="Wang Q."/>
            <person name="Zhang B."/>
            <person name="Ji P."/>
            <person name="Bell-Sakyi L."/>
            <person name="Cui X.M."/>
            <person name="Yuan T.T."/>
            <person name="Jiang B.G."/>
            <person name="Yang W.F."/>
            <person name="Lam T.T."/>
            <person name="Chang Q.C."/>
            <person name="Ding S.J."/>
            <person name="Wang X.J."/>
            <person name="Zhu J.G."/>
            <person name="Ruan X.D."/>
            <person name="Zhao L."/>
            <person name="Wei J.T."/>
            <person name="Ye R.Z."/>
            <person name="Que T.C."/>
            <person name="Du C.H."/>
            <person name="Zhou Y.H."/>
            <person name="Cheng J.X."/>
            <person name="Dai P.F."/>
            <person name="Guo W.B."/>
            <person name="Han X.H."/>
            <person name="Huang E.J."/>
            <person name="Li L.F."/>
            <person name="Wei W."/>
            <person name="Gao Y.C."/>
            <person name="Liu J.Z."/>
            <person name="Shao H.Z."/>
            <person name="Wang X."/>
            <person name="Wang C.C."/>
            <person name="Yang T.C."/>
            <person name="Huo Q.B."/>
            <person name="Li W."/>
            <person name="Chen H.Y."/>
            <person name="Chen S.E."/>
            <person name="Zhou L.G."/>
            <person name="Ni X.B."/>
            <person name="Tian J.H."/>
            <person name="Sheng Y."/>
            <person name="Liu T."/>
            <person name="Pan Y.S."/>
            <person name="Xia L.Y."/>
            <person name="Li J."/>
            <person name="Zhao F."/>
            <person name="Cao W.C."/>
        </authorList>
    </citation>
    <scope>NUCLEOTIDE SEQUENCE</scope>
    <source>
        <strain evidence="7">Rsan-2018</strain>
    </source>
</reference>
<evidence type="ECO:0000256" key="4">
    <source>
        <dbReference type="ARBA" id="ARBA00029440"/>
    </source>
</evidence>
<gene>
    <name evidence="7" type="ORF">HPB52_012645</name>
</gene>
<dbReference type="EMBL" id="JABSTV010001252">
    <property type="protein sequence ID" value="KAH7947523.1"/>
    <property type="molecule type" value="Genomic_DNA"/>
</dbReference>
<dbReference type="FunFam" id="3.40.50.720:FF:000113">
    <property type="entry name" value="Glutamate synthase [NADH], amyloplastic"/>
    <property type="match status" value="1"/>
</dbReference>
<dbReference type="GO" id="GO:0051536">
    <property type="term" value="F:iron-sulfur cluster binding"/>
    <property type="evidence" value="ECO:0007669"/>
    <property type="project" value="InterPro"/>
</dbReference>
<dbReference type="PRINTS" id="PR00419">
    <property type="entry name" value="ADXRDTASE"/>
</dbReference>
<dbReference type="Gene3D" id="3.50.50.60">
    <property type="entry name" value="FAD/NAD(P)-binding domain"/>
    <property type="match status" value="1"/>
</dbReference>
<dbReference type="NCBIfam" id="TIGR01317">
    <property type="entry name" value="GOGAT_sm_gam"/>
    <property type="match status" value="1"/>
</dbReference>
<keyword evidence="2" id="KW-0560">Oxidoreductase</keyword>
<dbReference type="GO" id="GO:0006537">
    <property type="term" value="P:glutamate biosynthetic process"/>
    <property type="evidence" value="ECO:0007669"/>
    <property type="project" value="UniProtKB-KW"/>
</dbReference>
<dbReference type="VEuPathDB" id="VectorBase:RSAN_026437"/>
<dbReference type="InterPro" id="IPR009051">
    <property type="entry name" value="Helical_ferredxn"/>
</dbReference>
<dbReference type="Proteomes" id="UP000821837">
    <property type="component" value="Chromosome 6"/>
</dbReference>
<evidence type="ECO:0000259" key="6">
    <source>
        <dbReference type="Pfam" id="PF14691"/>
    </source>
</evidence>
<dbReference type="Pfam" id="PF07992">
    <property type="entry name" value="Pyr_redox_2"/>
    <property type="match status" value="1"/>
</dbReference>
<feature type="domain" description="Dihydroprymidine dehydrogenase" evidence="6">
    <location>
        <begin position="102"/>
        <end position="161"/>
    </location>
</feature>
<keyword evidence="8" id="KW-1185">Reference proteome</keyword>
<protein>
    <recommendedName>
        <fullName evidence="9">Glutamate synthase</fullName>
    </recommendedName>
</protein>
<dbReference type="Gene3D" id="3.40.50.720">
    <property type="entry name" value="NAD(P)-binding Rossmann-like Domain"/>
    <property type="match status" value="1"/>
</dbReference>
<dbReference type="PANTHER" id="PTHR43100">
    <property type="entry name" value="GLUTAMATE SYNTHASE [NADPH] SMALL CHAIN"/>
    <property type="match status" value="1"/>
</dbReference>
<keyword evidence="1" id="KW-0028">Amino-acid biosynthesis</keyword>
<dbReference type="GO" id="GO:0016639">
    <property type="term" value="F:oxidoreductase activity, acting on the CH-NH2 group of donors, NAD or NADP as acceptor"/>
    <property type="evidence" value="ECO:0007669"/>
    <property type="project" value="InterPro"/>
</dbReference>
<comment type="caution">
    <text evidence="7">The sequence shown here is derived from an EMBL/GenBank/DDBJ whole genome shotgun (WGS) entry which is preliminary data.</text>
</comment>